<dbReference type="Proteomes" id="UP000823603">
    <property type="component" value="Unassembled WGS sequence"/>
</dbReference>
<feature type="region of interest" description="Disordered" evidence="1">
    <location>
        <begin position="43"/>
        <end position="71"/>
    </location>
</feature>
<dbReference type="EMBL" id="JADIMB010000085">
    <property type="protein sequence ID" value="MBO8471306.1"/>
    <property type="molecule type" value="Genomic_DNA"/>
</dbReference>
<gene>
    <name evidence="2" type="ORF">IAB82_05875</name>
</gene>
<proteinExistence type="predicted"/>
<name>A0A9D9IFM7_9BACT</name>
<accession>A0A9D9IFM7</accession>
<reference evidence="2" key="1">
    <citation type="submission" date="2020-10" db="EMBL/GenBank/DDBJ databases">
        <authorList>
            <person name="Gilroy R."/>
        </authorList>
    </citation>
    <scope>NUCLEOTIDE SEQUENCE</scope>
    <source>
        <strain evidence="2">B2-22910</strain>
    </source>
</reference>
<reference evidence="2" key="2">
    <citation type="journal article" date="2021" name="PeerJ">
        <title>Extensive microbial diversity within the chicken gut microbiome revealed by metagenomics and culture.</title>
        <authorList>
            <person name="Gilroy R."/>
            <person name="Ravi A."/>
            <person name="Getino M."/>
            <person name="Pursley I."/>
            <person name="Horton D.L."/>
            <person name="Alikhan N.F."/>
            <person name="Baker D."/>
            <person name="Gharbi K."/>
            <person name="Hall N."/>
            <person name="Watson M."/>
            <person name="Adriaenssens E.M."/>
            <person name="Foster-Nyarko E."/>
            <person name="Jarju S."/>
            <person name="Secka A."/>
            <person name="Antonio M."/>
            <person name="Oren A."/>
            <person name="Chaudhuri R.R."/>
            <person name="La Ragione R."/>
            <person name="Hildebrand F."/>
            <person name="Pallen M.J."/>
        </authorList>
    </citation>
    <scope>NUCLEOTIDE SEQUENCE</scope>
    <source>
        <strain evidence="2">B2-22910</strain>
    </source>
</reference>
<comment type="caution">
    <text evidence="2">The sequence shown here is derived from an EMBL/GenBank/DDBJ whole genome shotgun (WGS) entry which is preliminary data.</text>
</comment>
<evidence type="ECO:0000256" key="1">
    <source>
        <dbReference type="SAM" id="MobiDB-lite"/>
    </source>
</evidence>
<evidence type="ECO:0000313" key="2">
    <source>
        <dbReference type="EMBL" id="MBO8471306.1"/>
    </source>
</evidence>
<evidence type="ECO:0008006" key="4">
    <source>
        <dbReference type="Google" id="ProtNLM"/>
    </source>
</evidence>
<organism evidence="2 3">
    <name type="scientific">Candidatus Cryptobacteroides faecavium</name>
    <dbReference type="NCBI Taxonomy" id="2840762"/>
    <lineage>
        <taxon>Bacteria</taxon>
        <taxon>Pseudomonadati</taxon>
        <taxon>Bacteroidota</taxon>
        <taxon>Bacteroidia</taxon>
        <taxon>Bacteroidales</taxon>
        <taxon>Candidatus Cryptobacteroides</taxon>
    </lineage>
</organism>
<dbReference type="AlphaFoldDB" id="A0A9D9IFM7"/>
<sequence>MCSDIIKIALAVFVSLAIHSCTSVRRLAEISRNRMDIDVSIPAYEDSGETAEPQVNEESADSSGRGPSIMNAVKDTETGEMVAVDVINASRVVARFRNVAERAGKVSIEFDVSVPHEMAGSSWQLRIFPELEIMGDTVSLEPMLVTGAKYRSAQIRGYERYREFLASIITDSLDFIMLKPLEIFLQRNYPGVYAMKNDTTLISDPEAENIFGVSQQEVLRHYTRFRMAERNEKKKVKSGIMLEKLTGGITGRIRLDTVVTSEGEDVCYRYTQTLMSRPGLKRIPVTLSGGVYEDGRMIYRIPGEQRIDFYVSSLASLADDTPRYLSRIVERRVSDYTNAVLDFDKGSARLDTLSEGNASELSRIRECMSKMLSMSSYVTDSIVITASCSLEGSARFNAGLAKERARTVAGLLAQGSPSVDAGIFRESSAAENWKLFMTISENDPDISPSSLETIMNLPYESDPDGSETVLQRLPEYRHLREKVYPRLRTVRLDFYLHRKDMEKDTVYTTEVDTVYMKGVKALKDLDYARAVELLGPYRDYNAALAYLSAGYDDKALEILGGMAQKPARVLYLEALAMSRSGRDTEAEELFRQCIRQDRSMLHRGRLDPEMQKFTLKYDEI</sequence>
<protein>
    <recommendedName>
        <fullName evidence="4">OmpA family protein</fullName>
    </recommendedName>
</protein>
<evidence type="ECO:0000313" key="3">
    <source>
        <dbReference type="Proteomes" id="UP000823603"/>
    </source>
</evidence>